<dbReference type="InterPro" id="IPR024930">
    <property type="entry name" value="Skp_dom_sf"/>
</dbReference>
<feature type="signal peptide" evidence="3">
    <location>
        <begin position="1"/>
        <end position="22"/>
    </location>
</feature>
<feature type="chain" id="PRO_5012693975" description="Outer membrane chaperone Skp" evidence="3">
    <location>
        <begin position="23"/>
        <end position="191"/>
    </location>
</feature>
<dbReference type="GO" id="GO:0051082">
    <property type="term" value="F:unfolded protein binding"/>
    <property type="evidence" value="ECO:0007669"/>
    <property type="project" value="InterPro"/>
</dbReference>
<dbReference type="AlphaFoldDB" id="A0A255ZS73"/>
<sequence length="191" mass="22185">MRKSLLLFGFALALLSCNKEQAAGGKEFKTAYVDTYKLLEESEEMKDFTNKAKVKEGELSRELQQKAKELQLDAASFESEARVKGMQWAQLKQQELQKRQRDLGIMQETFREEFDKEFGVKRDTIVSQMRKFIKDYGKKNGYDYIYGTGEAATVLYAREGYDITKKLIKELNEKYKAQASKEEPAKKEEKN</sequence>
<name>A0A255ZS73_9FLAO</name>
<protein>
    <recommendedName>
        <fullName evidence="6">Outer membrane chaperone Skp</fullName>
    </recommendedName>
</protein>
<dbReference type="Gene3D" id="3.30.910.20">
    <property type="entry name" value="Skp domain"/>
    <property type="match status" value="1"/>
</dbReference>
<comment type="similarity">
    <text evidence="1">Belongs to the Skp family.</text>
</comment>
<gene>
    <name evidence="4" type="ORF">CHU92_02620</name>
</gene>
<dbReference type="GO" id="GO:0005829">
    <property type="term" value="C:cytosol"/>
    <property type="evidence" value="ECO:0007669"/>
    <property type="project" value="TreeGrafter"/>
</dbReference>
<accession>A0A255ZS73</accession>
<dbReference type="GO" id="GO:0050821">
    <property type="term" value="P:protein stabilization"/>
    <property type="evidence" value="ECO:0007669"/>
    <property type="project" value="TreeGrafter"/>
</dbReference>
<dbReference type="PANTHER" id="PTHR35089:SF1">
    <property type="entry name" value="CHAPERONE PROTEIN SKP"/>
    <property type="match status" value="1"/>
</dbReference>
<evidence type="ECO:0000313" key="4">
    <source>
        <dbReference type="EMBL" id="OYQ44286.1"/>
    </source>
</evidence>
<keyword evidence="2 3" id="KW-0732">Signal</keyword>
<keyword evidence="5" id="KW-1185">Reference proteome</keyword>
<dbReference type="SMART" id="SM00935">
    <property type="entry name" value="OmpH"/>
    <property type="match status" value="1"/>
</dbReference>
<evidence type="ECO:0000256" key="3">
    <source>
        <dbReference type="SAM" id="SignalP"/>
    </source>
</evidence>
<reference evidence="4 5" key="1">
    <citation type="submission" date="2017-07" db="EMBL/GenBank/DDBJ databases">
        <title>Flavobacterium cyanobacteriorum sp. nov., isolated from cyanobacterial aggregates in a eutrophic lake.</title>
        <authorList>
            <person name="Cai H."/>
        </authorList>
    </citation>
    <scope>NUCLEOTIDE SEQUENCE [LARGE SCALE GENOMIC DNA]</scope>
    <source>
        <strain evidence="4 5">TH021</strain>
    </source>
</reference>
<dbReference type="OrthoDB" id="1145062at2"/>
<evidence type="ECO:0000256" key="2">
    <source>
        <dbReference type="ARBA" id="ARBA00022729"/>
    </source>
</evidence>
<dbReference type="PANTHER" id="PTHR35089">
    <property type="entry name" value="CHAPERONE PROTEIN SKP"/>
    <property type="match status" value="1"/>
</dbReference>
<dbReference type="InterPro" id="IPR005632">
    <property type="entry name" value="Chaperone_Skp"/>
</dbReference>
<dbReference type="Proteomes" id="UP000216605">
    <property type="component" value="Unassembled WGS sequence"/>
</dbReference>
<dbReference type="EMBL" id="NOXV01000159">
    <property type="protein sequence ID" value="OYQ44286.1"/>
    <property type="molecule type" value="Genomic_DNA"/>
</dbReference>
<organism evidence="4 5">
    <name type="scientific">Flavobacterium cyanobacteriorum</name>
    <dbReference type="NCBI Taxonomy" id="2022802"/>
    <lineage>
        <taxon>Bacteria</taxon>
        <taxon>Pseudomonadati</taxon>
        <taxon>Bacteroidota</taxon>
        <taxon>Flavobacteriia</taxon>
        <taxon>Flavobacteriales</taxon>
        <taxon>Flavobacteriaceae</taxon>
        <taxon>Flavobacterium</taxon>
    </lineage>
</organism>
<dbReference type="RefSeq" id="WP_094412323.1">
    <property type="nucleotide sequence ID" value="NZ_NOXV01000159.1"/>
</dbReference>
<dbReference type="PROSITE" id="PS51257">
    <property type="entry name" value="PROKAR_LIPOPROTEIN"/>
    <property type="match status" value="1"/>
</dbReference>
<evidence type="ECO:0000313" key="5">
    <source>
        <dbReference type="Proteomes" id="UP000216605"/>
    </source>
</evidence>
<evidence type="ECO:0000256" key="1">
    <source>
        <dbReference type="ARBA" id="ARBA00009091"/>
    </source>
</evidence>
<proteinExistence type="inferred from homology"/>
<evidence type="ECO:0008006" key="6">
    <source>
        <dbReference type="Google" id="ProtNLM"/>
    </source>
</evidence>
<comment type="caution">
    <text evidence="4">The sequence shown here is derived from an EMBL/GenBank/DDBJ whole genome shotgun (WGS) entry which is preliminary data.</text>
</comment>
<dbReference type="Pfam" id="PF03938">
    <property type="entry name" value="OmpH"/>
    <property type="match status" value="1"/>
</dbReference>
<dbReference type="SUPFAM" id="SSF111384">
    <property type="entry name" value="OmpH-like"/>
    <property type="match status" value="1"/>
</dbReference>